<keyword evidence="1" id="KW-1133">Transmembrane helix</keyword>
<sequence length="116" mass="13287">MLARCYRGKLSVWAALCVLVLGWFYVFPVYRLPSDKEIVEEVLGLGEVWQKNQTGIDLYRFDSRLTFLSCSEISNLLTECCNPRWMFAVTKENSPIGKVLLHICSPTSCLRTAMNM</sequence>
<gene>
    <name evidence="2" type="ORF">XENOCAPTIV_021359</name>
</gene>
<evidence type="ECO:0000313" key="3">
    <source>
        <dbReference type="Proteomes" id="UP001434883"/>
    </source>
</evidence>
<dbReference type="EMBL" id="JAHRIN010025674">
    <property type="protein sequence ID" value="MEQ2200061.1"/>
    <property type="molecule type" value="Genomic_DNA"/>
</dbReference>
<reference evidence="2 3" key="1">
    <citation type="submission" date="2021-06" db="EMBL/GenBank/DDBJ databases">
        <authorList>
            <person name="Palmer J.M."/>
        </authorList>
    </citation>
    <scope>NUCLEOTIDE SEQUENCE [LARGE SCALE GENOMIC DNA]</scope>
    <source>
        <strain evidence="2 3">XC_2019</strain>
        <tissue evidence="2">Muscle</tissue>
    </source>
</reference>
<name>A0ABV0QXA9_9TELE</name>
<proteinExistence type="predicted"/>
<keyword evidence="1" id="KW-0472">Membrane</keyword>
<keyword evidence="3" id="KW-1185">Reference proteome</keyword>
<feature type="transmembrane region" description="Helical" evidence="1">
    <location>
        <begin position="12"/>
        <end position="30"/>
    </location>
</feature>
<keyword evidence="1" id="KW-0812">Transmembrane</keyword>
<accession>A0ABV0QXA9</accession>
<dbReference type="Proteomes" id="UP001434883">
    <property type="component" value="Unassembled WGS sequence"/>
</dbReference>
<protein>
    <submittedName>
        <fullName evidence="2">Uncharacterized protein</fullName>
    </submittedName>
</protein>
<organism evidence="2 3">
    <name type="scientific">Xenoophorus captivus</name>
    <dbReference type="NCBI Taxonomy" id="1517983"/>
    <lineage>
        <taxon>Eukaryota</taxon>
        <taxon>Metazoa</taxon>
        <taxon>Chordata</taxon>
        <taxon>Craniata</taxon>
        <taxon>Vertebrata</taxon>
        <taxon>Euteleostomi</taxon>
        <taxon>Actinopterygii</taxon>
        <taxon>Neopterygii</taxon>
        <taxon>Teleostei</taxon>
        <taxon>Neoteleostei</taxon>
        <taxon>Acanthomorphata</taxon>
        <taxon>Ovalentaria</taxon>
        <taxon>Atherinomorphae</taxon>
        <taxon>Cyprinodontiformes</taxon>
        <taxon>Goodeidae</taxon>
        <taxon>Xenoophorus</taxon>
    </lineage>
</organism>
<evidence type="ECO:0000313" key="2">
    <source>
        <dbReference type="EMBL" id="MEQ2200061.1"/>
    </source>
</evidence>
<evidence type="ECO:0000256" key="1">
    <source>
        <dbReference type="SAM" id="Phobius"/>
    </source>
</evidence>
<comment type="caution">
    <text evidence="2">The sequence shown here is derived from an EMBL/GenBank/DDBJ whole genome shotgun (WGS) entry which is preliminary data.</text>
</comment>